<keyword evidence="3" id="KW-0560">Oxidoreductase</keyword>
<dbReference type="SMART" id="SM00829">
    <property type="entry name" value="PKS_ER"/>
    <property type="match status" value="1"/>
</dbReference>
<dbReference type="CDD" id="cd08279">
    <property type="entry name" value="Zn_ADH_class_III"/>
    <property type="match status" value="1"/>
</dbReference>
<dbReference type="RefSeq" id="WP_312549385.1">
    <property type="nucleotide sequence ID" value="NZ_JBHRVV010000001.1"/>
</dbReference>
<dbReference type="InterPro" id="IPR036291">
    <property type="entry name" value="NAD(P)-bd_dom_sf"/>
</dbReference>
<proteinExistence type="inferred from homology"/>
<dbReference type="PANTHER" id="PTHR43880:SF12">
    <property type="entry name" value="ALCOHOL DEHYDROGENASE CLASS-3"/>
    <property type="match status" value="1"/>
</dbReference>
<dbReference type="InterPro" id="IPR011032">
    <property type="entry name" value="GroES-like_sf"/>
</dbReference>
<keyword evidence="2 5" id="KW-0862">Zinc</keyword>
<comment type="cofactor">
    <cofactor evidence="5">
        <name>Zn(2+)</name>
        <dbReference type="ChEBI" id="CHEBI:29105"/>
    </cofactor>
</comment>
<name>A0ABV7PIV7_9BURK</name>
<evidence type="ECO:0000313" key="7">
    <source>
        <dbReference type="EMBL" id="MFC3458035.1"/>
    </source>
</evidence>
<dbReference type="Gene3D" id="3.90.180.10">
    <property type="entry name" value="Medium-chain alcohol dehydrogenases, catalytic domain"/>
    <property type="match status" value="1"/>
</dbReference>
<comment type="similarity">
    <text evidence="5">Belongs to the zinc-containing alcohol dehydrogenase family.</text>
</comment>
<feature type="domain" description="Enoyl reductase (ER)" evidence="6">
    <location>
        <begin position="18"/>
        <end position="369"/>
    </location>
</feature>
<dbReference type="Gene3D" id="3.40.50.720">
    <property type="entry name" value="NAD(P)-binding Rossmann-like Domain"/>
    <property type="match status" value="1"/>
</dbReference>
<dbReference type="InterPro" id="IPR013149">
    <property type="entry name" value="ADH-like_C"/>
</dbReference>
<evidence type="ECO:0000256" key="4">
    <source>
        <dbReference type="ARBA" id="ARBA00023027"/>
    </source>
</evidence>
<dbReference type="EMBL" id="JBHRVV010000001">
    <property type="protein sequence ID" value="MFC3458035.1"/>
    <property type="molecule type" value="Genomic_DNA"/>
</dbReference>
<dbReference type="PROSITE" id="PS00059">
    <property type="entry name" value="ADH_ZINC"/>
    <property type="match status" value="1"/>
</dbReference>
<protein>
    <submittedName>
        <fullName evidence="7">Zn-dependent alcohol dehydrogenase</fullName>
    </submittedName>
</protein>
<dbReference type="SUPFAM" id="SSF50129">
    <property type="entry name" value="GroES-like"/>
    <property type="match status" value="2"/>
</dbReference>
<evidence type="ECO:0000256" key="5">
    <source>
        <dbReference type="RuleBase" id="RU361277"/>
    </source>
</evidence>
<keyword evidence="4" id="KW-0520">NAD</keyword>
<accession>A0ABV7PIV7</accession>
<comment type="caution">
    <text evidence="7">The sequence shown here is derived from an EMBL/GenBank/DDBJ whole genome shotgun (WGS) entry which is preliminary data.</text>
</comment>
<evidence type="ECO:0000259" key="6">
    <source>
        <dbReference type="SMART" id="SM00829"/>
    </source>
</evidence>
<reference evidence="8" key="1">
    <citation type="journal article" date="2019" name="Int. J. Syst. Evol. Microbiol.">
        <title>The Global Catalogue of Microorganisms (GCM) 10K type strain sequencing project: providing services to taxonomists for standard genome sequencing and annotation.</title>
        <authorList>
            <consortium name="The Broad Institute Genomics Platform"/>
            <consortium name="The Broad Institute Genome Sequencing Center for Infectious Disease"/>
            <person name="Wu L."/>
            <person name="Ma J."/>
        </authorList>
    </citation>
    <scope>NUCLEOTIDE SEQUENCE [LARGE SCALE GENOMIC DNA]</scope>
    <source>
        <strain evidence="8">CCM 7480</strain>
    </source>
</reference>
<dbReference type="InterPro" id="IPR013154">
    <property type="entry name" value="ADH-like_N"/>
</dbReference>
<gene>
    <name evidence="7" type="ORF">ACFOPH_07200</name>
</gene>
<evidence type="ECO:0000256" key="1">
    <source>
        <dbReference type="ARBA" id="ARBA00022723"/>
    </source>
</evidence>
<dbReference type="InterPro" id="IPR002328">
    <property type="entry name" value="ADH_Zn_CS"/>
</dbReference>
<dbReference type="SUPFAM" id="SSF51735">
    <property type="entry name" value="NAD(P)-binding Rossmann-fold domains"/>
    <property type="match status" value="1"/>
</dbReference>
<evidence type="ECO:0000256" key="2">
    <source>
        <dbReference type="ARBA" id="ARBA00022833"/>
    </source>
</evidence>
<dbReference type="Pfam" id="PF00107">
    <property type="entry name" value="ADH_zinc_N"/>
    <property type="match status" value="1"/>
</dbReference>
<dbReference type="Proteomes" id="UP001595665">
    <property type="component" value="Unassembled WGS sequence"/>
</dbReference>
<keyword evidence="8" id="KW-1185">Reference proteome</keyword>
<evidence type="ECO:0000256" key="3">
    <source>
        <dbReference type="ARBA" id="ARBA00023002"/>
    </source>
</evidence>
<keyword evidence="1 5" id="KW-0479">Metal-binding</keyword>
<evidence type="ECO:0000313" key="8">
    <source>
        <dbReference type="Proteomes" id="UP001595665"/>
    </source>
</evidence>
<organism evidence="7 8">
    <name type="scientific">Massilia haematophila</name>
    <dbReference type="NCBI Taxonomy" id="457923"/>
    <lineage>
        <taxon>Bacteria</taxon>
        <taxon>Pseudomonadati</taxon>
        <taxon>Pseudomonadota</taxon>
        <taxon>Betaproteobacteria</taxon>
        <taxon>Burkholderiales</taxon>
        <taxon>Oxalobacteraceae</taxon>
        <taxon>Telluria group</taxon>
        <taxon>Massilia</taxon>
    </lineage>
</organism>
<dbReference type="PANTHER" id="PTHR43880">
    <property type="entry name" value="ALCOHOL DEHYDROGENASE"/>
    <property type="match status" value="1"/>
</dbReference>
<dbReference type="Pfam" id="PF08240">
    <property type="entry name" value="ADH_N"/>
    <property type="match status" value="1"/>
</dbReference>
<sequence length="372" mass="39038">MNETRYQRAKAVVCRTTGEPVVVEEIEVEFPRRGEVMIKMAACGICHSDLSATNGTIPMPAPLVLGHEGAGVIVAVGDGVSEYAVGDHVLSSFVSMCGKCRWCQTGRPQLCDQAAKAAISLPDGTVRTRGLDGQPINIFSGCGVMAEYATLHVDNVVKIAQDVPLDRACLVGCGVMTGVGAATNTAKVEPGSIAVVFGCGGVGLNAIQGCRIAGAAMIVAVDMSDAKLALAQEFGATHTMNAATPDLVKALRKLTGGGADYAFECVGKGDIVAQAYAVLAKGGKAVAVGVAHPKDTTTVRTGSLTFEEKTLTGSYFGSARPRQDFPRLLALYRAKRLKLDELITRRYRIEEAPQAFADLAEGRNARGVIMFD</sequence>
<dbReference type="InterPro" id="IPR020843">
    <property type="entry name" value="ER"/>
</dbReference>